<protein>
    <submittedName>
        <fullName evidence="9">GtrA-like protein</fullName>
    </submittedName>
</protein>
<feature type="transmembrane region" description="Helical" evidence="7">
    <location>
        <begin position="41"/>
        <end position="63"/>
    </location>
</feature>
<evidence type="ECO:0000256" key="4">
    <source>
        <dbReference type="ARBA" id="ARBA00022989"/>
    </source>
</evidence>
<evidence type="ECO:0000313" key="10">
    <source>
        <dbReference type="Proteomes" id="UP000280861"/>
    </source>
</evidence>
<dbReference type="OrthoDB" id="2082501at2"/>
<accession>A0A3P5XG44</accession>
<evidence type="ECO:0000256" key="6">
    <source>
        <dbReference type="SAM" id="MobiDB-lite"/>
    </source>
</evidence>
<evidence type="ECO:0000256" key="3">
    <source>
        <dbReference type="ARBA" id="ARBA00022692"/>
    </source>
</evidence>
<organism evidence="9 10">
    <name type="scientific">Arthrobacter ulcerisalmonis</name>
    <dbReference type="NCBI Taxonomy" id="2483813"/>
    <lineage>
        <taxon>Bacteria</taxon>
        <taxon>Bacillati</taxon>
        <taxon>Actinomycetota</taxon>
        <taxon>Actinomycetes</taxon>
        <taxon>Micrococcales</taxon>
        <taxon>Micrococcaceae</taxon>
        <taxon>Arthrobacter</taxon>
    </lineage>
</organism>
<keyword evidence="5 7" id="KW-0472">Membrane</keyword>
<sequence>MRPNKASAAAAASTAPPLPSEATGTKRGLFRSLAVRLYEHSVIRFLLVGGLSFALDLGLLVILHEVVGVDLAIATPIAFVTSLVFNFLLQRLFTFRSDSHGATSAAKYLALVVFNILVTEVLVTGFHAVGWSYIVGKATATIITTVWNYFLYKKWIFKRTTTDPSA</sequence>
<feature type="transmembrane region" description="Helical" evidence="7">
    <location>
        <begin position="108"/>
        <end position="128"/>
    </location>
</feature>
<dbReference type="InterPro" id="IPR007267">
    <property type="entry name" value="GtrA_DPMS_TM"/>
</dbReference>
<dbReference type="GO" id="GO:0005886">
    <property type="term" value="C:plasma membrane"/>
    <property type="evidence" value="ECO:0007669"/>
    <property type="project" value="TreeGrafter"/>
</dbReference>
<feature type="domain" description="GtrA/DPMS transmembrane" evidence="8">
    <location>
        <begin position="44"/>
        <end position="157"/>
    </location>
</feature>
<evidence type="ECO:0000259" key="8">
    <source>
        <dbReference type="Pfam" id="PF04138"/>
    </source>
</evidence>
<name>A0A3P5XG44_9MICC</name>
<dbReference type="EMBL" id="UXAU01000030">
    <property type="protein sequence ID" value="VDC29118.1"/>
    <property type="molecule type" value="Genomic_DNA"/>
</dbReference>
<evidence type="ECO:0000256" key="7">
    <source>
        <dbReference type="SAM" id="Phobius"/>
    </source>
</evidence>
<comment type="subcellular location">
    <subcellularLocation>
        <location evidence="1">Membrane</location>
        <topology evidence="1">Multi-pass membrane protein</topology>
    </subcellularLocation>
</comment>
<evidence type="ECO:0000256" key="5">
    <source>
        <dbReference type="ARBA" id="ARBA00023136"/>
    </source>
</evidence>
<dbReference type="Proteomes" id="UP000280861">
    <property type="component" value="Unassembled WGS sequence"/>
</dbReference>
<comment type="similarity">
    <text evidence="2">Belongs to the GtrA family.</text>
</comment>
<feature type="transmembrane region" description="Helical" evidence="7">
    <location>
        <begin position="134"/>
        <end position="152"/>
    </location>
</feature>
<gene>
    <name evidence="9" type="ORF">PSET11_02209</name>
</gene>
<feature type="transmembrane region" description="Helical" evidence="7">
    <location>
        <begin position="69"/>
        <end position="88"/>
    </location>
</feature>
<dbReference type="AlphaFoldDB" id="A0A3P5XG44"/>
<keyword evidence="3 7" id="KW-0812">Transmembrane</keyword>
<dbReference type="GO" id="GO:0000271">
    <property type="term" value="P:polysaccharide biosynthetic process"/>
    <property type="evidence" value="ECO:0007669"/>
    <property type="project" value="InterPro"/>
</dbReference>
<proteinExistence type="inferred from homology"/>
<feature type="region of interest" description="Disordered" evidence="6">
    <location>
        <begin position="1"/>
        <end position="23"/>
    </location>
</feature>
<dbReference type="PANTHER" id="PTHR38459">
    <property type="entry name" value="PROPHAGE BACTOPRENOL-LINKED GLUCOSE TRANSLOCASE HOMOLOG"/>
    <property type="match status" value="1"/>
</dbReference>
<evidence type="ECO:0000313" key="9">
    <source>
        <dbReference type="EMBL" id="VDC29118.1"/>
    </source>
</evidence>
<evidence type="ECO:0000256" key="2">
    <source>
        <dbReference type="ARBA" id="ARBA00009399"/>
    </source>
</evidence>
<keyword evidence="10" id="KW-1185">Reference proteome</keyword>
<dbReference type="Pfam" id="PF04138">
    <property type="entry name" value="GtrA_DPMS_TM"/>
    <property type="match status" value="1"/>
</dbReference>
<feature type="compositionally biased region" description="Low complexity" evidence="6">
    <location>
        <begin position="1"/>
        <end position="15"/>
    </location>
</feature>
<dbReference type="PANTHER" id="PTHR38459:SF1">
    <property type="entry name" value="PROPHAGE BACTOPRENOL-LINKED GLUCOSE TRANSLOCASE HOMOLOG"/>
    <property type="match status" value="1"/>
</dbReference>
<dbReference type="InterPro" id="IPR051401">
    <property type="entry name" value="GtrA_CellWall_Glycosyl"/>
</dbReference>
<evidence type="ECO:0000256" key="1">
    <source>
        <dbReference type="ARBA" id="ARBA00004141"/>
    </source>
</evidence>
<reference evidence="9 10" key="1">
    <citation type="submission" date="2018-11" db="EMBL/GenBank/DDBJ databases">
        <authorList>
            <person name="Criscuolo A."/>
        </authorList>
    </citation>
    <scope>NUCLEOTIDE SEQUENCE [LARGE SCALE GENOMIC DNA]</scope>
    <source>
        <strain evidence="9">AT11b</strain>
    </source>
</reference>
<keyword evidence="4 7" id="KW-1133">Transmembrane helix</keyword>